<dbReference type="AlphaFoldDB" id="A0A6J6FEP0"/>
<dbReference type="InterPro" id="IPR005247">
    <property type="entry name" value="YbhB_YbcL/LppC-like"/>
</dbReference>
<gene>
    <name evidence="1" type="ORF">UFOPK1722_01367</name>
</gene>
<dbReference type="Pfam" id="PF01161">
    <property type="entry name" value="PBP"/>
    <property type="match status" value="1"/>
</dbReference>
<evidence type="ECO:0000313" key="1">
    <source>
        <dbReference type="EMBL" id="CAB4586169.1"/>
    </source>
</evidence>
<dbReference type="InterPro" id="IPR008914">
    <property type="entry name" value="PEBP"/>
</dbReference>
<dbReference type="CDD" id="cd00865">
    <property type="entry name" value="PEBP_bact_arch"/>
    <property type="match status" value="1"/>
</dbReference>
<dbReference type="PANTHER" id="PTHR30289:SF1">
    <property type="entry name" value="PEBP (PHOSPHATIDYLETHANOLAMINE-BINDING PROTEIN) FAMILY PROTEIN"/>
    <property type="match status" value="1"/>
</dbReference>
<dbReference type="InterPro" id="IPR036610">
    <property type="entry name" value="PEBP-like_sf"/>
</dbReference>
<reference evidence="1" key="1">
    <citation type="submission" date="2020-05" db="EMBL/GenBank/DDBJ databases">
        <authorList>
            <person name="Chiriac C."/>
            <person name="Salcher M."/>
            <person name="Ghai R."/>
            <person name="Kavagutti S V."/>
        </authorList>
    </citation>
    <scope>NUCLEOTIDE SEQUENCE</scope>
</reference>
<accession>A0A6J6FEP0</accession>
<name>A0A6J6FEP0_9ZZZZ</name>
<dbReference type="PROSITE" id="PS51257">
    <property type="entry name" value="PROKAR_LIPOPROTEIN"/>
    <property type="match status" value="1"/>
</dbReference>
<dbReference type="Gene3D" id="3.90.280.10">
    <property type="entry name" value="PEBP-like"/>
    <property type="match status" value="1"/>
</dbReference>
<sequence>MRRSAPSITVVLVGALTLFGCADDGRDMTPPRDGQTESIIAPTETSAVLDTSAPVEAEPMTLYGPWLDGDAIPNAHTCAESGTFPGISWTGVPASTVSLAVVMLDTTDTSVDPVGRAHWVVIGIDPSVTGLQSGVLPAGAMTAANAFGTPGAPELAWRAPCPPAAEVRTYVFEVHALDQQIELPPETPAGDMVRAIDFATIASASLSGTVMAI</sequence>
<protein>
    <submittedName>
        <fullName evidence="1">Unannotated protein</fullName>
    </submittedName>
</protein>
<organism evidence="1">
    <name type="scientific">freshwater metagenome</name>
    <dbReference type="NCBI Taxonomy" id="449393"/>
    <lineage>
        <taxon>unclassified sequences</taxon>
        <taxon>metagenomes</taxon>
        <taxon>ecological metagenomes</taxon>
    </lineage>
</organism>
<proteinExistence type="predicted"/>
<dbReference type="SUPFAM" id="SSF49777">
    <property type="entry name" value="PEBP-like"/>
    <property type="match status" value="1"/>
</dbReference>
<dbReference type="PANTHER" id="PTHR30289">
    <property type="entry name" value="UNCHARACTERIZED PROTEIN YBCL-RELATED"/>
    <property type="match status" value="1"/>
</dbReference>
<dbReference type="EMBL" id="CAEZTS010000131">
    <property type="protein sequence ID" value="CAB4586169.1"/>
    <property type="molecule type" value="Genomic_DNA"/>
</dbReference>